<organism evidence="1 2">
    <name type="scientific">Oxynema aestuarii AP17</name>
    <dbReference type="NCBI Taxonomy" id="2064643"/>
    <lineage>
        <taxon>Bacteria</taxon>
        <taxon>Bacillati</taxon>
        <taxon>Cyanobacteriota</taxon>
        <taxon>Cyanophyceae</taxon>
        <taxon>Oscillatoriophycideae</taxon>
        <taxon>Oscillatoriales</taxon>
        <taxon>Oscillatoriaceae</taxon>
        <taxon>Oxynema</taxon>
        <taxon>Oxynema aestuarii</taxon>
    </lineage>
</organism>
<accession>A0A6H1TWS3</accession>
<evidence type="ECO:0000313" key="2">
    <source>
        <dbReference type="Proteomes" id="UP000500857"/>
    </source>
</evidence>
<evidence type="ECO:0000313" key="1">
    <source>
        <dbReference type="EMBL" id="QIZ71052.1"/>
    </source>
</evidence>
<reference evidence="1 2" key="1">
    <citation type="submission" date="2020-04" db="EMBL/GenBank/DDBJ databases">
        <authorList>
            <person name="Basu S."/>
            <person name="Maruthanayagam V."/>
            <person name="Chakraborty S."/>
            <person name="Pramanik A."/>
            <person name="Mukherjee J."/>
            <person name="Brink B."/>
        </authorList>
    </citation>
    <scope>NUCLEOTIDE SEQUENCE [LARGE SCALE GENOMIC DNA]</scope>
    <source>
        <strain evidence="1 2">AP17</strain>
    </source>
</reference>
<dbReference type="KEGG" id="oxy:HCG48_11000"/>
<name>A0A6H1TWS3_9CYAN</name>
<gene>
    <name evidence="1" type="ORF">HCG48_11000</name>
</gene>
<dbReference type="Proteomes" id="UP000500857">
    <property type="component" value="Chromosome"/>
</dbReference>
<dbReference type="RefSeq" id="WP_168569207.1">
    <property type="nucleotide sequence ID" value="NZ_CP051167.1"/>
</dbReference>
<dbReference type="AlphaFoldDB" id="A0A6H1TWS3"/>
<dbReference type="EMBL" id="CP051167">
    <property type="protein sequence ID" value="QIZ71052.1"/>
    <property type="molecule type" value="Genomic_DNA"/>
</dbReference>
<protein>
    <submittedName>
        <fullName evidence="1">Uncharacterized protein</fullName>
    </submittedName>
</protein>
<proteinExistence type="predicted"/>
<sequence length="85" mass="10211">MARNTSFILARSPSFSVQEYGEFGVIPSREPPVQRRQRTRQARIVPIHPLHHPISSIRPLPRTPRHPYSGMKLRWRQYRLDWQQR</sequence>
<keyword evidence="2" id="KW-1185">Reference proteome</keyword>